<dbReference type="RefSeq" id="WP_143527088.1">
    <property type="nucleotide sequence ID" value="NZ_AP019791.1"/>
</dbReference>
<dbReference type="EMBL" id="AP019791">
    <property type="protein sequence ID" value="BBL79012.1"/>
    <property type="molecule type" value="Genomic_DNA"/>
</dbReference>
<evidence type="ECO:0000256" key="1">
    <source>
        <dbReference type="PIRSR" id="PIRSR006487-1"/>
    </source>
</evidence>
<evidence type="ECO:0000259" key="2">
    <source>
        <dbReference type="Pfam" id="PF01571"/>
    </source>
</evidence>
<organism evidence="3 4">
    <name type="scientific">Rubrobacter xylanophilus</name>
    <dbReference type="NCBI Taxonomy" id="49319"/>
    <lineage>
        <taxon>Bacteria</taxon>
        <taxon>Bacillati</taxon>
        <taxon>Actinomycetota</taxon>
        <taxon>Rubrobacteria</taxon>
        <taxon>Rubrobacterales</taxon>
        <taxon>Rubrobacteraceae</taxon>
        <taxon>Rubrobacter</taxon>
    </lineage>
</organism>
<keyword evidence="4" id="KW-1185">Reference proteome</keyword>
<dbReference type="SUPFAM" id="SSF103025">
    <property type="entry name" value="Folate-binding domain"/>
    <property type="match status" value="1"/>
</dbReference>
<dbReference type="SUPFAM" id="SSF101790">
    <property type="entry name" value="Aminomethyltransferase beta-barrel domain"/>
    <property type="match status" value="1"/>
</dbReference>
<evidence type="ECO:0000313" key="3">
    <source>
        <dbReference type="EMBL" id="BBL79012.1"/>
    </source>
</evidence>
<dbReference type="Proteomes" id="UP000318065">
    <property type="component" value="Chromosome"/>
</dbReference>
<feature type="binding site" evidence="1">
    <location>
        <position position="211"/>
    </location>
    <ligand>
        <name>substrate</name>
    </ligand>
</feature>
<reference evidence="3" key="1">
    <citation type="journal article" date="2019" name="Microbiol. Resour. Announc.">
        <title>Complete Genome Sequence of Rubrobacter xylanophilus Strain AA3-22, Isolated from Arima Onsen in Japan.</title>
        <authorList>
            <person name="Tomariguchi N."/>
            <person name="Miyazaki K."/>
        </authorList>
    </citation>
    <scope>NUCLEOTIDE SEQUENCE [LARGE SCALE GENOMIC DNA]</scope>
    <source>
        <strain evidence="3">AA3-22</strain>
    </source>
</reference>
<dbReference type="PANTHER" id="PTHR43757:SF2">
    <property type="entry name" value="AMINOMETHYLTRANSFERASE, MITOCHONDRIAL"/>
    <property type="match status" value="1"/>
</dbReference>
<feature type="domain" description="GCVT N-terminal" evidence="2">
    <location>
        <begin position="36"/>
        <end position="253"/>
    </location>
</feature>
<dbReference type="InterPro" id="IPR006222">
    <property type="entry name" value="GCVT_N"/>
</dbReference>
<protein>
    <submittedName>
        <fullName evidence="3">Glycine cleavage system protein T</fullName>
    </submittedName>
</protein>
<dbReference type="Pfam" id="PF01571">
    <property type="entry name" value="GCV_T"/>
    <property type="match status" value="1"/>
</dbReference>
<dbReference type="PIRSF" id="PIRSF006487">
    <property type="entry name" value="GcvT"/>
    <property type="match status" value="1"/>
</dbReference>
<dbReference type="AlphaFoldDB" id="A0A510HGC6"/>
<dbReference type="OrthoDB" id="2055370at2"/>
<dbReference type="Gene3D" id="3.30.1360.120">
    <property type="entry name" value="Probable tRNA modification gtpase trme, domain 1"/>
    <property type="match status" value="1"/>
</dbReference>
<gene>
    <name evidence="3" type="primary">gcvT_1</name>
    <name evidence="3" type="ORF">RxyAA322_08660</name>
</gene>
<dbReference type="InterPro" id="IPR028896">
    <property type="entry name" value="GcvT/YgfZ/DmdA"/>
</dbReference>
<proteinExistence type="predicted"/>
<accession>A0A510HGC6</accession>
<dbReference type="PANTHER" id="PTHR43757">
    <property type="entry name" value="AMINOMETHYLTRANSFERASE"/>
    <property type="match status" value="1"/>
</dbReference>
<sequence>MSRRSLEDLLAGARSPVELLRNSQIGPYAFPGVPAEFTNWRDEQRAWRESCVLFDQSYHMTDLYIEGPDVKRLLSDLGINSFEGFKKNNAKQFVACNPDGYVIGDAVLFGLEDDRVSLVGRPTAHNWVQYHAENGDYDVKVERDERYAVNPEKRRRLYRYQIQGPNAGELLEKLNGGPLPQVPFFNMYEINIGGRKVRALRHGMSGQPGAEIFGPWEERDEIKGIIIEAGEEYGLKQVGSRTYATNTLESGWIPSPCPAIYTGEQMKPYREWLPANGYEAMASLGGSFYSERIEDYYFTPYELGYGRFVKFDHDFVGREALEEMAEGPHRRKVTLVWEGEDVKEVFASLFEREGLPAKYIDLPLSNYATLPYDRVEKDGRVVGVSTYTGYSYNERSMLSLAVVDEEVAEPGSEVVLLWGEEPNSSKPTVEEHRQVEIRATVQPAPLVEFARTAYRRS</sequence>
<dbReference type="InterPro" id="IPR029043">
    <property type="entry name" value="GcvT/YgfZ_C"/>
</dbReference>
<dbReference type="InterPro" id="IPR027266">
    <property type="entry name" value="TrmE/GcvT-like"/>
</dbReference>
<evidence type="ECO:0000313" key="4">
    <source>
        <dbReference type="Proteomes" id="UP000318065"/>
    </source>
</evidence>
<name>A0A510HGC6_9ACTN</name>